<protein>
    <recommendedName>
        <fullName evidence="6">Glycosidase</fullName>
    </recommendedName>
</protein>
<keyword evidence="2" id="KW-0808">Transferase</keyword>
<evidence type="ECO:0000256" key="3">
    <source>
        <dbReference type="ARBA" id="ARBA00024356"/>
    </source>
</evidence>
<dbReference type="PANTHER" id="PTHR34106">
    <property type="entry name" value="GLYCOSIDASE"/>
    <property type="match status" value="1"/>
</dbReference>
<proteinExistence type="inferred from homology"/>
<dbReference type="SUPFAM" id="SSF75005">
    <property type="entry name" value="Arabinanase/levansucrase/invertase"/>
    <property type="match status" value="2"/>
</dbReference>
<dbReference type="Gene3D" id="2.115.10.20">
    <property type="entry name" value="Glycosyl hydrolase domain, family 43"/>
    <property type="match status" value="2"/>
</dbReference>
<evidence type="ECO:0000313" key="5">
    <source>
        <dbReference type="Proteomes" id="UP000176192"/>
    </source>
</evidence>
<dbReference type="InterPro" id="IPR023296">
    <property type="entry name" value="Glyco_hydro_beta-prop_sf"/>
</dbReference>
<dbReference type="PANTHER" id="PTHR34106:SF5">
    <property type="entry name" value="GLYCOSIDASE"/>
    <property type="match status" value="1"/>
</dbReference>
<dbReference type="EMBL" id="MFVV01000038">
    <property type="protein sequence ID" value="OGJ02614.1"/>
    <property type="molecule type" value="Genomic_DNA"/>
</dbReference>
<dbReference type="GO" id="GO:0016757">
    <property type="term" value="F:glycosyltransferase activity"/>
    <property type="evidence" value="ECO:0007669"/>
    <property type="project" value="UniProtKB-KW"/>
</dbReference>
<keyword evidence="1" id="KW-0328">Glycosyltransferase</keyword>
<dbReference type="CDD" id="cd18611">
    <property type="entry name" value="GH130"/>
    <property type="match status" value="1"/>
</dbReference>
<dbReference type="Proteomes" id="UP000176192">
    <property type="component" value="Unassembled WGS sequence"/>
</dbReference>
<organism evidence="4 5">
    <name type="scientific">Candidatus Nomurabacteria bacterium RIFCSPLOWO2_12_FULL_46_14</name>
    <dbReference type="NCBI Taxonomy" id="1801797"/>
    <lineage>
        <taxon>Bacteria</taxon>
        <taxon>Candidatus Nomuraibacteriota</taxon>
    </lineage>
</organism>
<evidence type="ECO:0000256" key="1">
    <source>
        <dbReference type="ARBA" id="ARBA00022676"/>
    </source>
</evidence>
<sequence length="643" mass="71905">MFVVKKSEHNPILIPDKNHYWEEFATFNICPIQRGRSVYGLYRAISAPDVLQNPHQISTIGIGKSKDGRHFGERVPFIVPLEEWEKYGCEDPRVTYFEGNYYIFYTALSAYPPNAESIKVAVAISKNLKNSAERHLVTPFNAKAMALFPERVGGKIAVIFSAHTDSPPAKMALAYADRMEDLWTPSFWEKWQENINDYVIDPKRSDRDHVEVGAPPIKTPYGWLLIYSHIQNYFGGDENNLRIFGVEALLLDLEDPKKIIGRTSGPLIVPEAHYELSGFVPNVVFPSGALLKGDILTIYYGAADTTGCIARVSLRDLIGSIHPAQSEQWHFRRLSPKPIITPSEEHAWEAKATFNPAAIALAGKIHLVYRALSPDNTSTLGYAATKNGVDIIERLPDPIYFPREEFESKKISNANSGCEDPRLTKIGQNIYMCYTAYDSASPPRVAVSFIAVKNFLAKKWDWSKPALVTPPSLDDKDACLFPKKFKDGYFIAHRVGNEICGDYLESLDFKGELVEKCIRVIGPRANTWDSEKVGIAAPPVKTKYGWLLLYHGVSKNHHTYRIGAALLDSKDPGLVLARSTDAILEPEEEYEKKGVVDNVVFPCGMVVKGGQLLIYYGGGDRVINVAAMDLDLILKALVRGMKY</sequence>
<dbReference type="AlphaFoldDB" id="A0A1F6Y879"/>
<comment type="similarity">
    <text evidence="3">Belongs to the glycosyl hydrolase 130 family.</text>
</comment>
<gene>
    <name evidence="4" type="ORF">A3G06_01045</name>
</gene>
<comment type="caution">
    <text evidence="4">The sequence shown here is derived from an EMBL/GenBank/DDBJ whole genome shotgun (WGS) entry which is preliminary data.</text>
</comment>
<evidence type="ECO:0000256" key="2">
    <source>
        <dbReference type="ARBA" id="ARBA00022679"/>
    </source>
</evidence>
<name>A0A1F6Y879_9BACT</name>
<reference evidence="4 5" key="1">
    <citation type="journal article" date="2016" name="Nat. Commun.">
        <title>Thousands of microbial genomes shed light on interconnected biogeochemical processes in an aquifer system.</title>
        <authorList>
            <person name="Anantharaman K."/>
            <person name="Brown C.T."/>
            <person name="Hug L.A."/>
            <person name="Sharon I."/>
            <person name="Castelle C.J."/>
            <person name="Probst A.J."/>
            <person name="Thomas B.C."/>
            <person name="Singh A."/>
            <person name="Wilkins M.J."/>
            <person name="Karaoz U."/>
            <person name="Brodie E.L."/>
            <person name="Williams K.H."/>
            <person name="Hubbard S.S."/>
            <person name="Banfield J.F."/>
        </authorList>
    </citation>
    <scope>NUCLEOTIDE SEQUENCE [LARGE SCALE GENOMIC DNA]</scope>
</reference>
<evidence type="ECO:0008006" key="6">
    <source>
        <dbReference type="Google" id="ProtNLM"/>
    </source>
</evidence>
<evidence type="ECO:0000313" key="4">
    <source>
        <dbReference type="EMBL" id="OGJ02614.1"/>
    </source>
</evidence>
<dbReference type="Pfam" id="PF04041">
    <property type="entry name" value="Glyco_hydro_130"/>
    <property type="match status" value="2"/>
</dbReference>
<dbReference type="InterPro" id="IPR007184">
    <property type="entry name" value="Mannoside_phosphorylase"/>
</dbReference>
<dbReference type="STRING" id="1801797.A3G06_01045"/>
<dbReference type="CDD" id="cd18614">
    <property type="entry name" value="GH130"/>
    <property type="match status" value="1"/>
</dbReference>
<accession>A0A1F6Y879</accession>